<accession>A0A7G5BVF3</accession>
<keyword evidence="2" id="KW-1185">Reference proteome</keyword>
<evidence type="ECO:0008006" key="3">
    <source>
        <dbReference type="Google" id="ProtNLM"/>
    </source>
</evidence>
<evidence type="ECO:0000313" key="1">
    <source>
        <dbReference type="EMBL" id="QMV40937.1"/>
    </source>
</evidence>
<protein>
    <recommendedName>
        <fullName evidence="3">DUF559 domain-containing protein</fullName>
    </recommendedName>
</protein>
<name>A0A7G5BVF3_9BACL</name>
<dbReference type="Proteomes" id="UP000515679">
    <property type="component" value="Chromosome"/>
</dbReference>
<sequence length="88" mass="10464">MNTEFAVRDFKDGWRFLDFAFITEGYKICIEIDSYGTHWRDLDRYQFADHLILQNHLVVDGWIVMRFSYDDKINRVAASKSSNNYSAD</sequence>
<reference evidence="1 2" key="1">
    <citation type="submission" date="2019-07" db="EMBL/GenBank/DDBJ databases">
        <authorList>
            <person name="Kim J.K."/>
            <person name="Cheong H.-M."/>
            <person name="Choi Y."/>
            <person name="Hwang K.J."/>
            <person name="Lee S."/>
            <person name="Choi C."/>
        </authorList>
    </citation>
    <scope>NUCLEOTIDE SEQUENCE [LARGE SCALE GENOMIC DNA]</scope>
    <source>
        <strain evidence="1 2">KS 22</strain>
    </source>
</reference>
<dbReference type="EMBL" id="CP041969">
    <property type="protein sequence ID" value="QMV40937.1"/>
    <property type="molecule type" value="Genomic_DNA"/>
</dbReference>
<dbReference type="RefSeq" id="WP_182302293.1">
    <property type="nucleotide sequence ID" value="NZ_CP041969.1"/>
</dbReference>
<dbReference type="KEGG" id="cchl:FPL14_06720"/>
<organism evidence="1 2">
    <name type="scientific">Cohnella cholangitidis</name>
    <dbReference type="NCBI Taxonomy" id="2598458"/>
    <lineage>
        <taxon>Bacteria</taxon>
        <taxon>Bacillati</taxon>
        <taxon>Bacillota</taxon>
        <taxon>Bacilli</taxon>
        <taxon>Bacillales</taxon>
        <taxon>Paenibacillaceae</taxon>
        <taxon>Cohnella</taxon>
    </lineage>
</organism>
<dbReference type="AlphaFoldDB" id="A0A7G5BVF3"/>
<proteinExistence type="predicted"/>
<evidence type="ECO:0000313" key="2">
    <source>
        <dbReference type="Proteomes" id="UP000515679"/>
    </source>
</evidence>
<gene>
    <name evidence="1" type="ORF">FPL14_06720</name>
</gene>